<keyword evidence="2" id="KW-1185">Reference proteome</keyword>
<evidence type="ECO:0000313" key="2">
    <source>
        <dbReference type="Proteomes" id="UP000729402"/>
    </source>
</evidence>
<dbReference type="AlphaFoldDB" id="A0A8J5SIQ2"/>
<organism evidence="1 2">
    <name type="scientific">Zizania palustris</name>
    <name type="common">Northern wild rice</name>
    <dbReference type="NCBI Taxonomy" id="103762"/>
    <lineage>
        <taxon>Eukaryota</taxon>
        <taxon>Viridiplantae</taxon>
        <taxon>Streptophyta</taxon>
        <taxon>Embryophyta</taxon>
        <taxon>Tracheophyta</taxon>
        <taxon>Spermatophyta</taxon>
        <taxon>Magnoliopsida</taxon>
        <taxon>Liliopsida</taxon>
        <taxon>Poales</taxon>
        <taxon>Poaceae</taxon>
        <taxon>BOP clade</taxon>
        <taxon>Oryzoideae</taxon>
        <taxon>Oryzeae</taxon>
        <taxon>Zizaniinae</taxon>
        <taxon>Zizania</taxon>
    </lineage>
</organism>
<name>A0A8J5SIQ2_ZIZPA</name>
<reference evidence="1" key="1">
    <citation type="journal article" date="2021" name="bioRxiv">
        <title>Whole Genome Assembly and Annotation of Northern Wild Rice, Zizania palustris L., Supports a Whole Genome Duplication in the Zizania Genus.</title>
        <authorList>
            <person name="Haas M."/>
            <person name="Kono T."/>
            <person name="Macchietto M."/>
            <person name="Millas R."/>
            <person name="McGilp L."/>
            <person name="Shao M."/>
            <person name="Duquette J."/>
            <person name="Hirsch C.N."/>
            <person name="Kimball J."/>
        </authorList>
    </citation>
    <scope>NUCLEOTIDE SEQUENCE</scope>
    <source>
        <tissue evidence="1">Fresh leaf tissue</tissue>
    </source>
</reference>
<gene>
    <name evidence="1" type="ORF">GUJ93_ZPchr0004g38840</name>
</gene>
<dbReference type="Proteomes" id="UP000729402">
    <property type="component" value="Unassembled WGS sequence"/>
</dbReference>
<protein>
    <submittedName>
        <fullName evidence="1">Uncharacterized protein</fullName>
    </submittedName>
</protein>
<proteinExistence type="predicted"/>
<dbReference type="EMBL" id="JAAALK010000285">
    <property type="protein sequence ID" value="KAG8064568.1"/>
    <property type="molecule type" value="Genomic_DNA"/>
</dbReference>
<reference evidence="1" key="2">
    <citation type="submission" date="2021-02" db="EMBL/GenBank/DDBJ databases">
        <authorList>
            <person name="Kimball J.A."/>
            <person name="Haas M.W."/>
            <person name="Macchietto M."/>
            <person name="Kono T."/>
            <person name="Duquette J."/>
            <person name="Shao M."/>
        </authorList>
    </citation>
    <scope>NUCLEOTIDE SEQUENCE</scope>
    <source>
        <tissue evidence="1">Fresh leaf tissue</tissue>
    </source>
</reference>
<comment type="caution">
    <text evidence="1">The sequence shown here is derived from an EMBL/GenBank/DDBJ whole genome shotgun (WGS) entry which is preliminary data.</text>
</comment>
<sequence length="67" mass="7534">MAVSPRSPHVNFNPTHYFVEEVAKGVDESDPHLTWIKVVATHNAHERSTHLSIVFITCCGCTCRRTV</sequence>
<evidence type="ECO:0000313" key="1">
    <source>
        <dbReference type="EMBL" id="KAG8064568.1"/>
    </source>
</evidence>
<accession>A0A8J5SIQ2</accession>